<dbReference type="SUPFAM" id="SSF52540">
    <property type="entry name" value="P-loop containing nucleoside triphosphate hydrolases"/>
    <property type="match status" value="1"/>
</dbReference>
<dbReference type="KEGG" id="mbn:Mboo_1168"/>
<name>A7I7H5_METB6</name>
<dbReference type="Proteomes" id="UP000002408">
    <property type="component" value="Chromosome"/>
</dbReference>
<feature type="domain" description="ABC transporter" evidence="4">
    <location>
        <begin position="9"/>
        <end position="242"/>
    </location>
</feature>
<dbReference type="InterPro" id="IPR003593">
    <property type="entry name" value="AAA+_ATPase"/>
</dbReference>
<dbReference type="InterPro" id="IPR017871">
    <property type="entry name" value="ABC_transporter-like_CS"/>
</dbReference>
<sequence length="265" mass="29112">MKDNLPPIITAENLTAGYQENTVWQNASFAIEHGEFVAIIGPNGSGKTTLFRLLLGLQQPIRGNIKVFNARPKRGNEHIGYVPQRHVIDADTTLESLELVRLGFSGNKWGLNPFSRNDHQIAFDALKAVGAEDLAHRSLGGLSGGELQRVFLAEALVSNPHLLLLDEPLSNLDIRREQELVQVIHNVVRSRDVTALLIAHNINPLLPVLDKVIYIANGRVAIGKPDEVLTSEALSALYGVQVEVLRGSRGQIAVIGTEENQHHYD</sequence>
<proteinExistence type="predicted"/>
<evidence type="ECO:0000256" key="2">
    <source>
        <dbReference type="ARBA" id="ARBA00022741"/>
    </source>
</evidence>
<dbReference type="EMBL" id="CP000780">
    <property type="protein sequence ID" value="ABS55686.1"/>
    <property type="molecule type" value="Genomic_DNA"/>
</dbReference>
<evidence type="ECO:0000256" key="1">
    <source>
        <dbReference type="ARBA" id="ARBA00022448"/>
    </source>
</evidence>
<dbReference type="InterPro" id="IPR050153">
    <property type="entry name" value="Metal_Ion_Import_ABC"/>
</dbReference>
<gene>
    <name evidence="5" type="ordered locus">Mboo_1168</name>
</gene>
<dbReference type="PANTHER" id="PTHR42734">
    <property type="entry name" value="METAL TRANSPORT SYSTEM ATP-BINDING PROTEIN TM_0124-RELATED"/>
    <property type="match status" value="1"/>
</dbReference>
<dbReference type="eggNOG" id="arCOG00201">
    <property type="taxonomic scope" value="Archaea"/>
</dbReference>
<dbReference type="InterPro" id="IPR003439">
    <property type="entry name" value="ABC_transporter-like_ATP-bd"/>
</dbReference>
<dbReference type="CDD" id="cd03235">
    <property type="entry name" value="ABC_Metallic_Cations"/>
    <property type="match status" value="1"/>
</dbReference>
<evidence type="ECO:0000313" key="5">
    <source>
        <dbReference type="EMBL" id="ABS55686.1"/>
    </source>
</evidence>
<dbReference type="GO" id="GO:0016887">
    <property type="term" value="F:ATP hydrolysis activity"/>
    <property type="evidence" value="ECO:0007669"/>
    <property type="project" value="InterPro"/>
</dbReference>
<keyword evidence="6" id="KW-1185">Reference proteome</keyword>
<dbReference type="Gene3D" id="3.40.50.300">
    <property type="entry name" value="P-loop containing nucleotide triphosphate hydrolases"/>
    <property type="match status" value="1"/>
</dbReference>
<reference evidence="6" key="1">
    <citation type="journal article" date="2015" name="Microbiology">
        <title>Genome of Methanoregula boonei 6A8 reveals adaptations to oligotrophic peatland environments.</title>
        <authorList>
            <person name="Braeuer S."/>
            <person name="Cadillo-Quiroz H."/>
            <person name="Kyrpides N."/>
            <person name="Woyke T."/>
            <person name="Goodwin L."/>
            <person name="Detter C."/>
            <person name="Podell S."/>
            <person name="Yavitt J.B."/>
            <person name="Zinder S.H."/>
        </authorList>
    </citation>
    <scope>NUCLEOTIDE SEQUENCE [LARGE SCALE GENOMIC DNA]</scope>
    <source>
        <strain evidence="6">DSM 21154 / JCM 14090 / 6A8</strain>
    </source>
</reference>
<keyword evidence="2" id="KW-0547">Nucleotide-binding</keyword>
<accession>A7I7H5</accession>
<dbReference type="AlphaFoldDB" id="A7I7H5"/>
<evidence type="ECO:0000313" key="6">
    <source>
        <dbReference type="Proteomes" id="UP000002408"/>
    </source>
</evidence>
<dbReference type="OrthoDB" id="10909at2157"/>
<dbReference type="GO" id="GO:0005524">
    <property type="term" value="F:ATP binding"/>
    <property type="evidence" value="ECO:0007669"/>
    <property type="project" value="UniProtKB-KW"/>
</dbReference>
<dbReference type="RefSeq" id="WP_012106714.1">
    <property type="nucleotide sequence ID" value="NC_009712.1"/>
</dbReference>
<protein>
    <submittedName>
        <fullName evidence="5">ABC transporter related</fullName>
    </submittedName>
</protein>
<evidence type="ECO:0000259" key="4">
    <source>
        <dbReference type="PROSITE" id="PS50893"/>
    </source>
</evidence>
<keyword evidence="3" id="KW-0067">ATP-binding</keyword>
<dbReference type="HOGENOM" id="CLU_000604_1_11_2"/>
<dbReference type="SMART" id="SM00382">
    <property type="entry name" value="AAA"/>
    <property type="match status" value="1"/>
</dbReference>
<evidence type="ECO:0000256" key="3">
    <source>
        <dbReference type="ARBA" id="ARBA00022840"/>
    </source>
</evidence>
<organism evidence="5 6">
    <name type="scientific">Methanoregula boonei (strain DSM 21154 / JCM 14090 / 6A8)</name>
    <dbReference type="NCBI Taxonomy" id="456442"/>
    <lineage>
        <taxon>Archaea</taxon>
        <taxon>Methanobacteriati</taxon>
        <taxon>Methanobacteriota</taxon>
        <taxon>Stenosarchaea group</taxon>
        <taxon>Methanomicrobia</taxon>
        <taxon>Methanomicrobiales</taxon>
        <taxon>Methanoregulaceae</taxon>
        <taxon>Methanoregula</taxon>
    </lineage>
</organism>
<dbReference type="PROSITE" id="PS50893">
    <property type="entry name" value="ABC_TRANSPORTER_2"/>
    <property type="match status" value="1"/>
</dbReference>
<keyword evidence="1" id="KW-0813">Transport</keyword>
<dbReference type="STRING" id="456442.Mboo_1168"/>
<dbReference type="Pfam" id="PF00005">
    <property type="entry name" value="ABC_tran"/>
    <property type="match status" value="1"/>
</dbReference>
<dbReference type="InterPro" id="IPR027417">
    <property type="entry name" value="P-loop_NTPase"/>
</dbReference>
<dbReference type="GeneID" id="5410437"/>
<dbReference type="PROSITE" id="PS00211">
    <property type="entry name" value="ABC_TRANSPORTER_1"/>
    <property type="match status" value="1"/>
</dbReference>